<dbReference type="EMBL" id="MU827314">
    <property type="protein sequence ID" value="KAJ7358927.1"/>
    <property type="molecule type" value="Genomic_DNA"/>
</dbReference>
<dbReference type="OrthoDB" id="5980952at2759"/>
<dbReference type="Proteomes" id="UP001163046">
    <property type="component" value="Unassembled WGS sequence"/>
</dbReference>
<comment type="caution">
    <text evidence="1">The sequence shown here is derived from an EMBL/GenBank/DDBJ whole genome shotgun (WGS) entry which is preliminary data.</text>
</comment>
<gene>
    <name evidence="1" type="primary">CTL5_2</name>
    <name evidence="1" type="ORF">OS493_020768</name>
</gene>
<dbReference type="AlphaFoldDB" id="A0A9W9YN17"/>
<accession>A0A9W9YN17</accession>
<reference evidence="1" key="1">
    <citation type="submission" date="2023-01" db="EMBL/GenBank/DDBJ databases">
        <title>Genome assembly of the deep-sea coral Lophelia pertusa.</title>
        <authorList>
            <person name="Herrera S."/>
            <person name="Cordes E."/>
        </authorList>
    </citation>
    <scope>NUCLEOTIDE SEQUENCE</scope>
    <source>
        <strain evidence="1">USNM1676648</strain>
        <tissue evidence="1">Polyp</tissue>
    </source>
</reference>
<keyword evidence="2" id="KW-1185">Reference proteome</keyword>
<evidence type="ECO:0000313" key="2">
    <source>
        <dbReference type="Proteomes" id="UP001163046"/>
    </source>
</evidence>
<organism evidence="1 2">
    <name type="scientific">Desmophyllum pertusum</name>
    <dbReference type="NCBI Taxonomy" id="174260"/>
    <lineage>
        <taxon>Eukaryota</taxon>
        <taxon>Metazoa</taxon>
        <taxon>Cnidaria</taxon>
        <taxon>Anthozoa</taxon>
        <taxon>Hexacorallia</taxon>
        <taxon>Scleractinia</taxon>
        <taxon>Caryophylliina</taxon>
        <taxon>Caryophylliidae</taxon>
        <taxon>Desmophyllum</taxon>
    </lineage>
</organism>
<sequence length="271" mass="30684">MASQATRYLRNLFKKMRTAATHVLVLMLSDERRQRKPYALPVRYIPYRSLRDQFVRDFTKDVKQHMTERGMIIIGTTTDVAPDGTPIVELPNSDIPASLILEMHRLQACGLSLEDAITNIRGSLVPPGYTPYPFRTNTEESLLDKKWVQEFKEQGVDFSTHLYVPEVDPVTGHVHHERADHNHLLKRMAGHLKEGGYNALQYEAFADVLADPLSGLTHAALVGKRKQSVKDAERLLSYHVVVLPSEAMGTIQRQTMSMSLHSGMRHQMGES</sequence>
<name>A0A9W9YN17_9CNID</name>
<evidence type="ECO:0000313" key="1">
    <source>
        <dbReference type="EMBL" id="KAJ7358927.1"/>
    </source>
</evidence>
<protein>
    <submittedName>
        <fullName evidence="1">Carbohydrate binding</fullName>
    </submittedName>
</protein>
<proteinExistence type="predicted"/>